<comment type="caution">
    <text evidence="1">The sequence shown here is derived from an EMBL/GenBank/DDBJ whole genome shotgun (WGS) entry which is preliminary data.</text>
</comment>
<evidence type="ECO:0000313" key="2">
    <source>
        <dbReference type="Proteomes" id="UP000023541"/>
    </source>
</evidence>
<dbReference type="EMBL" id="AQRA01000005">
    <property type="protein sequence ID" value="EZH73715.1"/>
    <property type="molecule type" value="Genomic_DNA"/>
</dbReference>
<organism evidence="1 2">
    <name type="scientific">Aquimarina atlantica</name>
    <dbReference type="NCBI Taxonomy" id="1317122"/>
    <lineage>
        <taxon>Bacteria</taxon>
        <taxon>Pseudomonadati</taxon>
        <taxon>Bacteroidota</taxon>
        <taxon>Flavobacteriia</taxon>
        <taxon>Flavobacteriales</taxon>
        <taxon>Flavobacteriaceae</taxon>
        <taxon>Aquimarina</taxon>
    </lineage>
</organism>
<dbReference type="OrthoDB" id="9934834at2"/>
<accession>A0A023BUR3</accession>
<dbReference type="Proteomes" id="UP000023541">
    <property type="component" value="Unassembled WGS sequence"/>
</dbReference>
<proteinExistence type="predicted"/>
<sequence>MKNIINVNGVKKLNKAVQKSINGSKSRISDCYQKGELCCRISLNICGIGECNGRFCMWG</sequence>
<protein>
    <submittedName>
        <fullName evidence="1">Uncharacterized protein</fullName>
    </submittedName>
</protein>
<gene>
    <name evidence="1" type="ORF">ATO12_17415</name>
</gene>
<reference evidence="1 2" key="1">
    <citation type="submission" date="2014-04" db="EMBL/GenBank/DDBJ databases">
        <title>Aquimarina sp. 22II-S11-z7 Genome Sequencing.</title>
        <authorList>
            <person name="Lai Q."/>
        </authorList>
    </citation>
    <scope>NUCLEOTIDE SEQUENCE [LARGE SCALE GENOMIC DNA]</scope>
    <source>
        <strain evidence="1 2">22II-S11-z7</strain>
    </source>
</reference>
<name>A0A023BUR3_9FLAO</name>
<dbReference type="RefSeq" id="WP_131248830.1">
    <property type="nucleotide sequence ID" value="NZ_AQRA01000005.1"/>
</dbReference>
<evidence type="ECO:0000313" key="1">
    <source>
        <dbReference type="EMBL" id="EZH73715.1"/>
    </source>
</evidence>
<keyword evidence="2" id="KW-1185">Reference proteome</keyword>
<dbReference type="AlphaFoldDB" id="A0A023BUR3"/>